<dbReference type="OrthoDB" id="6359816at2759"/>
<accession>A0A1L9WGA4</accession>
<dbReference type="OMA" id="HQVIVCP"/>
<dbReference type="PANTHER" id="PTHR47843">
    <property type="entry name" value="BTB DOMAIN-CONTAINING PROTEIN-RELATED"/>
    <property type="match status" value="1"/>
</dbReference>
<dbReference type="RefSeq" id="XP_020051475.1">
    <property type="nucleotide sequence ID" value="XM_020204031.1"/>
</dbReference>
<dbReference type="Gene3D" id="3.30.710.10">
    <property type="entry name" value="Potassium Channel Kv1.1, Chain A"/>
    <property type="match status" value="1"/>
</dbReference>
<dbReference type="GeneID" id="30977845"/>
<evidence type="ECO:0008006" key="3">
    <source>
        <dbReference type="Google" id="ProtNLM"/>
    </source>
</evidence>
<organism evidence="1 2">
    <name type="scientific">Aspergillus aculeatus (strain ATCC 16872 / CBS 172.66 / WB 5094)</name>
    <dbReference type="NCBI Taxonomy" id="690307"/>
    <lineage>
        <taxon>Eukaryota</taxon>
        <taxon>Fungi</taxon>
        <taxon>Dikarya</taxon>
        <taxon>Ascomycota</taxon>
        <taxon>Pezizomycotina</taxon>
        <taxon>Eurotiomycetes</taxon>
        <taxon>Eurotiomycetidae</taxon>
        <taxon>Eurotiales</taxon>
        <taxon>Aspergillaceae</taxon>
        <taxon>Aspergillus</taxon>
        <taxon>Aspergillus subgen. Circumdati</taxon>
    </lineage>
</organism>
<dbReference type="AlphaFoldDB" id="A0A1L9WGA4"/>
<name>A0A1L9WGA4_ASPA1</name>
<evidence type="ECO:0000313" key="2">
    <source>
        <dbReference type="Proteomes" id="UP000184546"/>
    </source>
</evidence>
<dbReference type="Proteomes" id="UP000184546">
    <property type="component" value="Unassembled WGS sequence"/>
</dbReference>
<dbReference type="VEuPathDB" id="FungiDB:ASPACDRAFT_64732"/>
<gene>
    <name evidence="1" type="ORF">ASPACDRAFT_64732</name>
</gene>
<proteinExistence type="predicted"/>
<evidence type="ECO:0000313" key="1">
    <source>
        <dbReference type="EMBL" id="OJJ95135.1"/>
    </source>
</evidence>
<dbReference type="STRING" id="690307.A0A1L9WGA4"/>
<dbReference type="PANTHER" id="PTHR47843:SF5">
    <property type="entry name" value="BTB_POZ DOMAIN PROTEIN"/>
    <property type="match status" value="1"/>
</dbReference>
<dbReference type="InterPro" id="IPR011333">
    <property type="entry name" value="SKP1/BTB/POZ_sf"/>
</dbReference>
<keyword evidence="2" id="KW-1185">Reference proteome</keyword>
<reference evidence="2" key="1">
    <citation type="journal article" date="2017" name="Genome Biol.">
        <title>Comparative genomics reveals high biological diversity and specific adaptations in the industrially and medically important fungal genus Aspergillus.</title>
        <authorList>
            <person name="de Vries R.P."/>
            <person name="Riley R."/>
            <person name="Wiebenga A."/>
            <person name="Aguilar-Osorio G."/>
            <person name="Amillis S."/>
            <person name="Uchima C.A."/>
            <person name="Anderluh G."/>
            <person name="Asadollahi M."/>
            <person name="Askin M."/>
            <person name="Barry K."/>
            <person name="Battaglia E."/>
            <person name="Bayram O."/>
            <person name="Benocci T."/>
            <person name="Braus-Stromeyer S.A."/>
            <person name="Caldana C."/>
            <person name="Canovas D."/>
            <person name="Cerqueira G.C."/>
            <person name="Chen F."/>
            <person name="Chen W."/>
            <person name="Choi C."/>
            <person name="Clum A."/>
            <person name="Dos Santos R.A."/>
            <person name="Damasio A.R."/>
            <person name="Diallinas G."/>
            <person name="Emri T."/>
            <person name="Fekete E."/>
            <person name="Flipphi M."/>
            <person name="Freyberg S."/>
            <person name="Gallo A."/>
            <person name="Gournas C."/>
            <person name="Habgood R."/>
            <person name="Hainaut M."/>
            <person name="Harispe M.L."/>
            <person name="Henrissat B."/>
            <person name="Hilden K.S."/>
            <person name="Hope R."/>
            <person name="Hossain A."/>
            <person name="Karabika E."/>
            <person name="Karaffa L."/>
            <person name="Karanyi Z."/>
            <person name="Krasevec N."/>
            <person name="Kuo A."/>
            <person name="Kusch H."/>
            <person name="LaButti K."/>
            <person name="Lagendijk E.L."/>
            <person name="Lapidus A."/>
            <person name="Levasseur A."/>
            <person name="Lindquist E."/>
            <person name="Lipzen A."/>
            <person name="Logrieco A.F."/>
            <person name="MacCabe A."/>
            <person name="Maekelae M.R."/>
            <person name="Malavazi I."/>
            <person name="Melin P."/>
            <person name="Meyer V."/>
            <person name="Mielnichuk N."/>
            <person name="Miskei M."/>
            <person name="Molnar A.P."/>
            <person name="Mule G."/>
            <person name="Ngan C.Y."/>
            <person name="Orejas M."/>
            <person name="Orosz E."/>
            <person name="Ouedraogo J.P."/>
            <person name="Overkamp K.M."/>
            <person name="Park H.-S."/>
            <person name="Perrone G."/>
            <person name="Piumi F."/>
            <person name="Punt P.J."/>
            <person name="Ram A.F."/>
            <person name="Ramon A."/>
            <person name="Rauscher S."/>
            <person name="Record E."/>
            <person name="Riano-Pachon D.M."/>
            <person name="Robert V."/>
            <person name="Roehrig J."/>
            <person name="Ruller R."/>
            <person name="Salamov A."/>
            <person name="Salih N.S."/>
            <person name="Samson R.A."/>
            <person name="Sandor E."/>
            <person name="Sanguinetti M."/>
            <person name="Schuetze T."/>
            <person name="Sepcic K."/>
            <person name="Shelest E."/>
            <person name="Sherlock G."/>
            <person name="Sophianopoulou V."/>
            <person name="Squina F.M."/>
            <person name="Sun H."/>
            <person name="Susca A."/>
            <person name="Todd R.B."/>
            <person name="Tsang A."/>
            <person name="Unkles S.E."/>
            <person name="van de Wiele N."/>
            <person name="van Rossen-Uffink D."/>
            <person name="Oliveira J.V."/>
            <person name="Vesth T.C."/>
            <person name="Visser J."/>
            <person name="Yu J.-H."/>
            <person name="Zhou M."/>
            <person name="Andersen M.R."/>
            <person name="Archer D.B."/>
            <person name="Baker S.E."/>
            <person name="Benoit I."/>
            <person name="Brakhage A.A."/>
            <person name="Braus G.H."/>
            <person name="Fischer R."/>
            <person name="Frisvad J.C."/>
            <person name="Goldman G.H."/>
            <person name="Houbraken J."/>
            <person name="Oakley B."/>
            <person name="Pocsi I."/>
            <person name="Scazzocchio C."/>
            <person name="Seiboth B."/>
            <person name="vanKuyk P.A."/>
            <person name="Wortman J."/>
            <person name="Dyer P.S."/>
            <person name="Grigoriev I.V."/>
        </authorList>
    </citation>
    <scope>NUCLEOTIDE SEQUENCE [LARGE SCALE GENOMIC DNA]</scope>
    <source>
        <strain evidence="2">ATCC 16872 / CBS 172.66 / WB 5094</strain>
    </source>
</reference>
<protein>
    <recommendedName>
        <fullName evidence="3">BTB domain-containing protein</fullName>
    </recommendedName>
</protein>
<sequence length="282" mass="32198">MSQNYLQLNQYELTKKGRFPVHRVIVYPHAAVKAACEKGFMVSAVSFWKKQANSVSGGDVDSSVLSIEEFEPSTVGLLREYLYTGDYVTEHEKRDDHGAVILANNPGISQALILHLHVAAIADYFDIQPLRNLVHSKVNKALDMPWSSEGFGEVVNLVFEGNDEFLRNQMATTVFNHLDDFIRWDHPAQLFANDLFRRVFDPMQNSRRAMEREIKNLSDDKAALTSRLDIARIVVTGYQVSVVSRGFNYLFQGTCVRCGQTKNYNYKLNDVIAPQWERCRKL</sequence>
<dbReference type="EMBL" id="KV878991">
    <property type="protein sequence ID" value="OJJ95135.1"/>
    <property type="molecule type" value="Genomic_DNA"/>
</dbReference>